<proteinExistence type="predicted"/>
<name>A0A8T2P5I0_9TELE</name>
<gene>
    <name evidence="1" type="ORF">JZ751_005863</name>
</gene>
<evidence type="ECO:0000313" key="2">
    <source>
        <dbReference type="Proteomes" id="UP000824540"/>
    </source>
</evidence>
<accession>A0A8T2P5I0</accession>
<dbReference type="AlphaFoldDB" id="A0A8T2P5I0"/>
<sequence length="218" mass="24618">MLVLYSPHTAFSFPPFPTQGSGIGEQCQCHPDYSIHPPGQTVQPGSVGRPCDRKHTLTDVSLQALSLCKHYWTRCLDVIQRYTHLGWEPSQHHSTARSTHCPHLTGTVHSIWRAVVHLSQQDYVEVKEERSQHLTPTPSPVIKNATRNLNVCELWRGLEGKVWTFRAGRGRAAAQCAQTIHVRNDTCILGVETNQRSLYGPVALENDGHEWMKAWSLR</sequence>
<protein>
    <submittedName>
        <fullName evidence="1">Uncharacterized protein</fullName>
    </submittedName>
</protein>
<dbReference type="Proteomes" id="UP000824540">
    <property type="component" value="Unassembled WGS sequence"/>
</dbReference>
<comment type="caution">
    <text evidence="1">The sequence shown here is derived from an EMBL/GenBank/DDBJ whole genome shotgun (WGS) entry which is preliminary data.</text>
</comment>
<evidence type="ECO:0000313" key="1">
    <source>
        <dbReference type="EMBL" id="KAG9346936.1"/>
    </source>
</evidence>
<organism evidence="1 2">
    <name type="scientific">Albula glossodonta</name>
    <name type="common">roundjaw bonefish</name>
    <dbReference type="NCBI Taxonomy" id="121402"/>
    <lineage>
        <taxon>Eukaryota</taxon>
        <taxon>Metazoa</taxon>
        <taxon>Chordata</taxon>
        <taxon>Craniata</taxon>
        <taxon>Vertebrata</taxon>
        <taxon>Euteleostomi</taxon>
        <taxon>Actinopterygii</taxon>
        <taxon>Neopterygii</taxon>
        <taxon>Teleostei</taxon>
        <taxon>Albuliformes</taxon>
        <taxon>Albulidae</taxon>
        <taxon>Albula</taxon>
    </lineage>
</organism>
<keyword evidence="2" id="KW-1185">Reference proteome</keyword>
<dbReference type="EMBL" id="JAFBMS010000014">
    <property type="protein sequence ID" value="KAG9346936.1"/>
    <property type="molecule type" value="Genomic_DNA"/>
</dbReference>
<reference evidence="1" key="1">
    <citation type="thesis" date="2021" institute="BYU ScholarsArchive" country="Provo, UT, USA">
        <title>Applications of and Algorithms for Genome Assembly and Genomic Analyses with an Emphasis on Marine Teleosts.</title>
        <authorList>
            <person name="Pickett B.D."/>
        </authorList>
    </citation>
    <scope>NUCLEOTIDE SEQUENCE</scope>
    <source>
        <strain evidence="1">HI-2016</strain>
    </source>
</reference>